<evidence type="ECO:0000313" key="2">
    <source>
        <dbReference type="Proteomes" id="UP000663627"/>
    </source>
</evidence>
<proteinExistence type="predicted"/>
<accession>A0A899IM79</accession>
<evidence type="ECO:0000313" key="1">
    <source>
        <dbReference type="EMBL" id="QSL99587.1"/>
    </source>
</evidence>
<sequence length="60" mass="6664">MDDMMESQRLQELEDTELLLQALHELASSSNDAETVRVSFAVLTSTSLGLNYLKGHPITL</sequence>
<dbReference type="EMBL" id="MW460248">
    <property type="protein sequence ID" value="QSL99587.1"/>
    <property type="molecule type" value="Genomic_DNA"/>
</dbReference>
<dbReference type="Proteomes" id="UP000663627">
    <property type="component" value="Segment"/>
</dbReference>
<protein>
    <submittedName>
        <fullName evidence="1">Uncharacterized protein</fullName>
    </submittedName>
</protein>
<organism evidence="1 2">
    <name type="scientific">Mycobacterium phage Maco2</name>
    <dbReference type="NCBI Taxonomy" id="2805749"/>
    <lineage>
        <taxon>Viruses</taxon>
        <taxon>Duplodnaviria</taxon>
        <taxon>Heunggongvirae</taxon>
        <taxon>Uroviricota</taxon>
        <taxon>Caudoviricetes</taxon>
        <taxon>Mapvirus</taxon>
        <taxon>Mapvirus Ff47</taxon>
    </lineage>
</organism>
<reference evidence="1" key="1">
    <citation type="submission" date="2021-01" db="EMBL/GenBank/DDBJ databases">
        <authorList>
            <person name="Rakov C."/>
            <person name="Yerushalmy O."/>
            <person name="Alkalay-Oren S."/>
            <person name="Coppenhagen-Glazer S."/>
            <person name="Hazan R."/>
        </authorList>
    </citation>
    <scope>NUCLEOTIDE SEQUENCE</scope>
</reference>
<name>A0A899IM79_9CAUD</name>